<gene>
    <name evidence="2" type="ORF">NSJP_1701</name>
</gene>
<dbReference type="STRING" id="1325564.NSJP_1701"/>
<proteinExistence type="predicted"/>
<keyword evidence="3" id="KW-1185">Reference proteome</keyword>
<dbReference type="AlphaFoldDB" id="A0A1W1I4X3"/>
<feature type="compositionally biased region" description="Polar residues" evidence="1">
    <location>
        <begin position="159"/>
        <end position="181"/>
    </location>
</feature>
<dbReference type="Proteomes" id="UP000192042">
    <property type="component" value="Chromosome I"/>
</dbReference>
<name>A0A1W1I4X3_9BACT</name>
<evidence type="ECO:0000313" key="3">
    <source>
        <dbReference type="Proteomes" id="UP000192042"/>
    </source>
</evidence>
<evidence type="ECO:0000313" key="2">
    <source>
        <dbReference type="EMBL" id="SLM47873.1"/>
    </source>
</evidence>
<sequence length="181" mass="19609">MVGKPFECLHYNMIRSDAGLGQKKNLFRPLLNRDDWLTSFSTLGHNAPHVVVVCNAAPVRFCSRSLRASRSPMHLVQDFDEETARGRRTIRSLHLPKVHLSTHHPVGAETPSIAKTLVHDAEASGPAHPSTHRTVGTVVSALCGRVSDARMPLECDSPPVSSTSPDRSGTTLSPESGPSHP</sequence>
<organism evidence="2 3">
    <name type="scientific">Nitrospira japonica</name>
    <dbReference type="NCBI Taxonomy" id="1325564"/>
    <lineage>
        <taxon>Bacteria</taxon>
        <taxon>Pseudomonadati</taxon>
        <taxon>Nitrospirota</taxon>
        <taxon>Nitrospiria</taxon>
        <taxon>Nitrospirales</taxon>
        <taxon>Nitrospiraceae</taxon>
        <taxon>Nitrospira</taxon>
    </lineage>
</organism>
<dbReference type="EMBL" id="LT828648">
    <property type="protein sequence ID" value="SLM47873.1"/>
    <property type="molecule type" value="Genomic_DNA"/>
</dbReference>
<reference evidence="2 3" key="1">
    <citation type="submission" date="2017-03" db="EMBL/GenBank/DDBJ databases">
        <authorList>
            <person name="Afonso C.L."/>
            <person name="Miller P.J."/>
            <person name="Scott M.A."/>
            <person name="Spackman E."/>
            <person name="Goraichik I."/>
            <person name="Dimitrov K.M."/>
            <person name="Suarez D.L."/>
            <person name="Swayne D.E."/>
        </authorList>
    </citation>
    <scope>NUCLEOTIDE SEQUENCE [LARGE SCALE GENOMIC DNA]</scope>
    <source>
        <strain evidence="2">Genome sequencing of Nitrospira japonica strain NJ11</strain>
    </source>
</reference>
<evidence type="ECO:0000256" key="1">
    <source>
        <dbReference type="SAM" id="MobiDB-lite"/>
    </source>
</evidence>
<accession>A0A1W1I4X3</accession>
<feature type="region of interest" description="Disordered" evidence="1">
    <location>
        <begin position="150"/>
        <end position="181"/>
    </location>
</feature>
<protein>
    <submittedName>
        <fullName evidence="2">Uncharacterized protein</fullName>
    </submittedName>
</protein>
<dbReference type="KEGG" id="nja:NSJP_1701"/>